<evidence type="ECO:0000313" key="5">
    <source>
        <dbReference type="EMBL" id="SBW00900.1"/>
    </source>
</evidence>
<evidence type="ECO:0000313" key="3">
    <source>
        <dbReference type="EMBL" id="SBV90400.1"/>
    </source>
</evidence>
<dbReference type="PANTHER" id="PTHR34047">
    <property type="entry name" value="NUCLEAR INTRON MATURASE 1, MITOCHONDRIAL-RELATED"/>
    <property type="match status" value="1"/>
</dbReference>
<dbReference type="Pfam" id="PF08388">
    <property type="entry name" value="GIIM"/>
    <property type="match status" value="1"/>
</dbReference>
<gene>
    <name evidence="3" type="ORF">KL86DYS1_10041</name>
    <name evidence="4" type="ORF">KL86DYS1_20233</name>
    <name evidence="5" type="ORF">KL86DYS1_20316</name>
    <name evidence="6" type="ORF">KL86DYS1_30643</name>
    <name evidence="7" type="ORF">KL86DYS1_31772</name>
</gene>
<keyword evidence="4" id="KW-0808">Transferase</keyword>
<evidence type="ECO:0000313" key="4">
    <source>
        <dbReference type="EMBL" id="SBW00591.1"/>
    </source>
</evidence>
<dbReference type="AlphaFoldDB" id="A0A212JMF7"/>
<evidence type="ECO:0000313" key="6">
    <source>
        <dbReference type="EMBL" id="SBW03692.1"/>
    </source>
</evidence>
<dbReference type="EMBL" id="FLUM01000002">
    <property type="protein sequence ID" value="SBW00900.1"/>
    <property type="molecule type" value="Genomic_DNA"/>
</dbReference>
<dbReference type="RefSeq" id="WP_296937713.1">
    <property type="nucleotide sequence ID" value="NZ_CABTJG010000015.1"/>
</dbReference>
<name>A0A212JMF7_9BACT</name>
<dbReference type="Pfam" id="PF13655">
    <property type="entry name" value="RVT_N"/>
    <property type="match status" value="1"/>
</dbReference>
<dbReference type="EMBL" id="FLUM01000002">
    <property type="protein sequence ID" value="SBW00591.1"/>
    <property type="molecule type" value="Genomic_DNA"/>
</dbReference>
<reference evidence="4" key="1">
    <citation type="submission" date="2016-04" db="EMBL/GenBank/DDBJ databases">
        <authorList>
            <person name="Evans L.H."/>
            <person name="Alamgir A."/>
            <person name="Owens N."/>
            <person name="Weber N.D."/>
            <person name="Virtaneva K."/>
            <person name="Barbian K."/>
            <person name="Babar A."/>
            <person name="Rosenke K."/>
        </authorList>
    </citation>
    <scope>NUCLEOTIDE SEQUENCE</scope>
    <source>
        <strain evidence="4">86-1</strain>
    </source>
</reference>
<dbReference type="Pfam" id="PF00078">
    <property type="entry name" value="RVT_1"/>
    <property type="match status" value="1"/>
</dbReference>
<dbReference type="CDD" id="cd01651">
    <property type="entry name" value="RT_G2_intron"/>
    <property type="match status" value="1"/>
</dbReference>
<dbReference type="SUPFAM" id="SSF56672">
    <property type="entry name" value="DNA/RNA polymerases"/>
    <property type="match status" value="1"/>
</dbReference>
<evidence type="ECO:0000256" key="1">
    <source>
        <dbReference type="ARBA" id="ARBA00034120"/>
    </source>
</evidence>
<dbReference type="InterPro" id="IPR051083">
    <property type="entry name" value="GrpII_Intron_Splice-Mob/Def"/>
</dbReference>
<protein>
    <submittedName>
        <fullName evidence="4">Reverse transcriptase (RNA-dependent DNA polymerase)</fullName>
    </submittedName>
</protein>
<dbReference type="EMBL" id="FLUM01000001">
    <property type="protein sequence ID" value="SBV90400.1"/>
    <property type="molecule type" value="Genomic_DNA"/>
</dbReference>
<evidence type="ECO:0000259" key="2">
    <source>
        <dbReference type="PROSITE" id="PS50878"/>
    </source>
</evidence>
<dbReference type="InterPro" id="IPR000477">
    <property type="entry name" value="RT_dom"/>
</dbReference>
<dbReference type="InterPro" id="IPR030931">
    <property type="entry name" value="Group_II_RT_mat"/>
</dbReference>
<dbReference type="InterPro" id="IPR013597">
    <property type="entry name" value="Mat_intron_G2"/>
</dbReference>
<keyword evidence="4" id="KW-0695">RNA-directed DNA polymerase</keyword>
<dbReference type="PANTHER" id="PTHR34047:SF10">
    <property type="entry name" value="GROUP II INTRON-ASSOCIATED OPEN READING FRAME"/>
    <property type="match status" value="1"/>
</dbReference>
<sequence length="560" mass="65461">MNESKTSCASTDRTKSIAWESIEWNKCEREVKKLQARIVKAQKESKHNKVKALQWVLTHSFYAKALAVKRVSSNKGKATAGVDGKILNTPIAKANAITELKRRGYSPQPLRRVHIKKSNGKLRPLGIPTMKDRAMQALYLMALDPVAETTADNHSYGFRKGRSTQDAMKQCFIDLAKDYCPKWILEGDIKGCFDHISHEWLLENIPMDKVMLKKWLKAGFVFNKMLFPTDEGTPQGGIISPTLANMTLDGLQELLAQKYKARRIKGERNKKYHPKVNLVRYADDFIITSEDRSVLESEIMPLLKEFLAVRGLTLSEEKTKITHIDDGFDFLGFNFRKYNGTMLVRPSKEKVKVFLDKVRHIIETNKMAKQETIIRLLNPMLIGWANYYKYSIASEIFGRADFEIFRKLWRWSKRRHNAKGKYWVANKYYHRVNGRSWTFSVSDSRKKNGEYFSLKRLTNTKTESYVKIRSEANPYDSEWAEYFDKRETYQMLNTLKGRRSLLYIWEKQNRICPICENLINREKEWSIMEQTIENHIKRTLVHDSCRRSVLLKNRRNEPVS</sequence>
<feature type="domain" description="Reverse transcriptase" evidence="2">
    <location>
        <begin position="94"/>
        <end position="335"/>
    </location>
</feature>
<proteinExistence type="inferred from homology"/>
<evidence type="ECO:0000313" key="7">
    <source>
        <dbReference type="EMBL" id="SBW07835.1"/>
    </source>
</evidence>
<dbReference type="PROSITE" id="PS50878">
    <property type="entry name" value="RT_POL"/>
    <property type="match status" value="1"/>
</dbReference>
<dbReference type="InterPro" id="IPR043502">
    <property type="entry name" value="DNA/RNA_pol_sf"/>
</dbReference>
<dbReference type="EMBL" id="FLUM01000003">
    <property type="protein sequence ID" value="SBW03692.1"/>
    <property type="molecule type" value="Genomic_DNA"/>
</dbReference>
<keyword evidence="4" id="KW-0548">Nucleotidyltransferase</keyword>
<organism evidence="4">
    <name type="scientific">uncultured Dysgonomonas sp</name>
    <dbReference type="NCBI Taxonomy" id="206096"/>
    <lineage>
        <taxon>Bacteria</taxon>
        <taxon>Pseudomonadati</taxon>
        <taxon>Bacteroidota</taxon>
        <taxon>Bacteroidia</taxon>
        <taxon>Bacteroidales</taxon>
        <taxon>Dysgonomonadaceae</taxon>
        <taxon>Dysgonomonas</taxon>
        <taxon>environmental samples</taxon>
    </lineage>
</organism>
<dbReference type="EMBL" id="FLUM01000003">
    <property type="protein sequence ID" value="SBW07835.1"/>
    <property type="molecule type" value="Genomic_DNA"/>
</dbReference>
<dbReference type="NCBIfam" id="TIGR04416">
    <property type="entry name" value="group_II_RT_mat"/>
    <property type="match status" value="1"/>
</dbReference>
<dbReference type="InterPro" id="IPR025960">
    <property type="entry name" value="RVT_N"/>
</dbReference>
<comment type="similarity">
    <text evidence="1">Belongs to the bacterial reverse transcriptase family.</text>
</comment>
<accession>A0A212JMF7</accession>
<dbReference type="GO" id="GO:0003964">
    <property type="term" value="F:RNA-directed DNA polymerase activity"/>
    <property type="evidence" value="ECO:0007669"/>
    <property type="project" value="UniProtKB-KW"/>
</dbReference>